<organism evidence="1 2">
    <name type="scientific">Laetiporus sulphureus 93-53</name>
    <dbReference type="NCBI Taxonomy" id="1314785"/>
    <lineage>
        <taxon>Eukaryota</taxon>
        <taxon>Fungi</taxon>
        <taxon>Dikarya</taxon>
        <taxon>Basidiomycota</taxon>
        <taxon>Agaricomycotina</taxon>
        <taxon>Agaricomycetes</taxon>
        <taxon>Polyporales</taxon>
        <taxon>Laetiporus</taxon>
    </lineage>
</organism>
<proteinExistence type="predicted"/>
<dbReference type="OrthoDB" id="288726at2759"/>
<reference evidence="1 2" key="1">
    <citation type="journal article" date="2016" name="Mol. Biol. Evol.">
        <title>Comparative Genomics of Early-Diverging Mushroom-Forming Fungi Provides Insights into the Origins of Lignocellulose Decay Capabilities.</title>
        <authorList>
            <person name="Nagy L.G."/>
            <person name="Riley R."/>
            <person name="Tritt A."/>
            <person name="Adam C."/>
            <person name="Daum C."/>
            <person name="Floudas D."/>
            <person name="Sun H."/>
            <person name="Yadav J.S."/>
            <person name="Pangilinan J."/>
            <person name="Larsson K.H."/>
            <person name="Matsuura K."/>
            <person name="Barry K."/>
            <person name="Labutti K."/>
            <person name="Kuo R."/>
            <person name="Ohm R.A."/>
            <person name="Bhattacharya S.S."/>
            <person name="Shirouzu T."/>
            <person name="Yoshinaga Y."/>
            <person name="Martin F.M."/>
            <person name="Grigoriev I.V."/>
            <person name="Hibbett D.S."/>
        </authorList>
    </citation>
    <scope>NUCLEOTIDE SEQUENCE [LARGE SCALE GENOMIC DNA]</scope>
    <source>
        <strain evidence="1 2">93-53</strain>
    </source>
</reference>
<sequence>MKEIKKILQGLASLKIVSADIVEVAPGKCLSVMKLSLAMGDHLQFIFSDEITQITTANIRSEILPLMAKSPLVA</sequence>
<dbReference type="STRING" id="1314785.A0A165C370"/>
<protein>
    <submittedName>
        <fullName evidence="1">Uncharacterized protein</fullName>
    </submittedName>
</protein>
<evidence type="ECO:0000313" key="2">
    <source>
        <dbReference type="Proteomes" id="UP000076871"/>
    </source>
</evidence>
<keyword evidence="2" id="KW-1185">Reference proteome</keyword>
<gene>
    <name evidence="1" type="ORF">LAESUDRAFT_730484</name>
</gene>
<name>A0A165C370_9APHY</name>
<dbReference type="RefSeq" id="XP_040759860.1">
    <property type="nucleotide sequence ID" value="XM_040909841.1"/>
</dbReference>
<dbReference type="AlphaFoldDB" id="A0A165C370"/>
<dbReference type="Proteomes" id="UP000076871">
    <property type="component" value="Unassembled WGS sequence"/>
</dbReference>
<dbReference type="InParanoid" id="A0A165C370"/>
<dbReference type="GeneID" id="63826870"/>
<evidence type="ECO:0000313" key="1">
    <source>
        <dbReference type="EMBL" id="KZT02120.1"/>
    </source>
</evidence>
<accession>A0A165C370</accession>
<dbReference type="EMBL" id="KV427655">
    <property type="protein sequence ID" value="KZT02120.1"/>
    <property type="molecule type" value="Genomic_DNA"/>
</dbReference>